<comment type="catalytic activity">
    <reaction evidence="1">
        <text>AMP + H2O = D-ribose 5-phosphate + adenine</text>
        <dbReference type="Rhea" id="RHEA:20129"/>
        <dbReference type="ChEBI" id="CHEBI:15377"/>
        <dbReference type="ChEBI" id="CHEBI:16708"/>
        <dbReference type="ChEBI" id="CHEBI:78346"/>
        <dbReference type="ChEBI" id="CHEBI:456215"/>
        <dbReference type="EC" id="3.2.2.4"/>
    </reaction>
</comment>
<dbReference type="AlphaFoldDB" id="A0A8J3EDL9"/>
<evidence type="ECO:0000313" key="4">
    <source>
        <dbReference type="EMBL" id="GGG44345.1"/>
    </source>
</evidence>
<dbReference type="Pfam" id="PF03641">
    <property type="entry name" value="Lysine_decarbox"/>
    <property type="match status" value="1"/>
</dbReference>
<proteinExistence type="inferred from homology"/>
<dbReference type="EC" id="3.2.2.n1" evidence="3"/>
<keyword evidence="5" id="KW-1185">Reference proteome</keyword>
<dbReference type="SUPFAM" id="SSF102405">
    <property type="entry name" value="MCP/YpsA-like"/>
    <property type="match status" value="1"/>
</dbReference>
<accession>A0A8J3EDL9</accession>
<keyword evidence="3" id="KW-0378">Hydrolase</keyword>
<dbReference type="InterPro" id="IPR031100">
    <property type="entry name" value="LOG_fam"/>
</dbReference>
<dbReference type="InterPro" id="IPR005269">
    <property type="entry name" value="LOG"/>
</dbReference>
<evidence type="ECO:0000313" key="5">
    <source>
        <dbReference type="Proteomes" id="UP000597507"/>
    </source>
</evidence>
<evidence type="ECO:0000256" key="2">
    <source>
        <dbReference type="ARBA" id="ARBA00006763"/>
    </source>
</evidence>
<dbReference type="PANTHER" id="PTHR31223:SF70">
    <property type="entry name" value="LOG FAMILY PROTEIN YJL055W"/>
    <property type="match status" value="1"/>
</dbReference>
<evidence type="ECO:0000256" key="3">
    <source>
        <dbReference type="RuleBase" id="RU363015"/>
    </source>
</evidence>
<dbReference type="Proteomes" id="UP000597507">
    <property type="component" value="Unassembled WGS sequence"/>
</dbReference>
<dbReference type="RefSeq" id="WP_188902544.1">
    <property type="nucleotide sequence ID" value="NZ_BMKS01000013.1"/>
</dbReference>
<dbReference type="GO" id="GO:0009691">
    <property type="term" value="P:cytokinin biosynthetic process"/>
    <property type="evidence" value="ECO:0007669"/>
    <property type="project" value="UniProtKB-UniRule"/>
</dbReference>
<keyword evidence="3" id="KW-0203">Cytokinin biosynthesis</keyword>
<evidence type="ECO:0000256" key="1">
    <source>
        <dbReference type="ARBA" id="ARBA00000274"/>
    </source>
</evidence>
<name>A0A8J3EDL9_9PROT</name>
<dbReference type="GO" id="GO:0005829">
    <property type="term" value="C:cytosol"/>
    <property type="evidence" value="ECO:0007669"/>
    <property type="project" value="TreeGrafter"/>
</dbReference>
<dbReference type="NCBIfam" id="TIGR00730">
    <property type="entry name" value="Rossman fold protein, TIGR00730 family"/>
    <property type="match status" value="1"/>
</dbReference>
<reference evidence="4 5" key="1">
    <citation type="journal article" date="2014" name="Int. J. Syst. Evol. Microbiol.">
        <title>Complete genome sequence of Corynebacterium casei LMG S-19264T (=DSM 44701T), isolated from a smear-ripened cheese.</title>
        <authorList>
            <consortium name="US DOE Joint Genome Institute (JGI-PGF)"/>
            <person name="Walter F."/>
            <person name="Albersmeier A."/>
            <person name="Kalinowski J."/>
            <person name="Ruckert C."/>
        </authorList>
    </citation>
    <scope>NUCLEOTIDE SEQUENCE [LARGE SCALE GENOMIC DNA]</scope>
    <source>
        <strain evidence="4 5">CGMCC 1.16330</strain>
    </source>
</reference>
<dbReference type="EMBL" id="BMKS01000013">
    <property type="protein sequence ID" value="GGG44345.1"/>
    <property type="molecule type" value="Genomic_DNA"/>
</dbReference>
<dbReference type="GO" id="GO:0008714">
    <property type="term" value="F:AMP nucleosidase activity"/>
    <property type="evidence" value="ECO:0007669"/>
    <property type="project" value="UniProtKB-EC"/>
</dbReference>
<protein>
    <recommendedName>
        <fullName evidence="3">Cytokinin riboside 5'-monophosphate phosphoribohydrolase</fullName>
        <ecNumber evidence="3">3.2.2.n1</ecNumber>
    </recommendedName>
</protein>
<organism evidence="4 5">
    <name type="scientific">Caldovatus sediminis</name>
    <dbReference type="NCBI Taxonomy" id="2041189"/>
    <lineage>
        <taxon>Bacteria</taxon>
        <taxon>Pseudomonadati</taxon>
        <taxon>Pseudomonadota</taxon>
        <taxon>Alphaproteobacteria</taxon>
        <taxon>Acetobacterales</taxon>
        <taxon>Roseomonadaceae</taxon>
        <taxon>Caldovatus</taxon>
    </lineage>
</organism>
<comment type="similarity">
    <text evidence="2 3">Belongs to the LOG family.</text>
</comment>
<dbReference type="PANTHER" id="PTHR31223">
    <property type="entry name" value="LOG FAMILY PROTEIN YJL055W"/>
    <property type="match status" value="1"/>
</dbReference>
<gene>
    <name evidence="4" type="ORF">GCM10010964_34700</name>
</gene>
<comment type="caution">
    <text evidence="4">The sequence shown here is derived from an EMBL/GenBank/DDBJ whole genome shotgun (WGS) entry which is preliminary data.</text>
</comment>
<dbReference type="Gene3D" id="3.40.50.450">
    <property type="match status" value="1"/>
</dbReference>
<sequence length="194" mass="20212">MIEPIRSVAVFCGSRFGHDPAHRAAAEALGRGLARAGLTLVYGGGSIGLMGAVADAALAEGGKVLGVIPDFLSRIERPHAGLTRLEVTDSMHARKARMFALADAFVVLSGGLGTLDETLEIVTWRQLGLHAKPILLLDVGGWAAPLVALIESVIGMGFASPEHRNLFTLAPDVPSALALLGVMETETAAAETRL</sequence>